<evidence type="ECO:0000313" key="2">
    <source>
        <dbReference type="Proteomes" id="UP001151760"/>
    </source>
</evidence>
<comment type="caution">
    <text evidence="1">The sequence shown here is derived from an EMBL/GenBank/DDBJ whole genome shotgun (WGS) entry which is preliminary data.</text>
</comment>
<proteinExistence type="predicted"/>
<protein>
    <submittedName>
        <fullName evidence="1">Uncharacterized protein</fullName>
    </submittedName>
</protein>
<evidence type="ECO:0000313" key="1">
    <source>
        <dbReference type="EMBL" id="GJT83380.1"/>
    </source>
</evidence>
<organism evidence="1 2">
    <name type="scientific">Tanacetum coccineum</name>
    <dbReference type="NCBI Taxonomy" id="301880"/>
    <lineage>
        <taxon>Eukaryota</taxon>
        <taxon>Viridiplantae</taxon>
        <taxon>Streptophyta</taxon>
        <taxon>Embryophyta</taxon>
        <taxon>Tracheophyta</taxon>
        <taxon>Spermatophyta</taxon>
        <taxon>Magnoliopsida</taxon>
        <taxon>eudicotyledons</taxon>
        <taxon>Gunneridae</taxon>
        <taxon>Pentapetalae</taxon>
        <taxon>asterids</taxon>
        <taxon>campanulids</taxon>
        <taxon>Asterales</taxon>
        <taxon>Asteraceae</taxon>
        <taxon>Asteroideae</taxon>
        <taxon>Anthemideae</taxon>
        <taxon>Anthemidinae</taxon>
        <taxon>Tanacetum</taxon>
    </lineage>
</organism>
<name>A0ABQ5H6X9_9ASTR</name>
<sequence length="98" mass="10324">MFVIRESPGVIVVAYLGKLGKIMLGSAGVPFFFAKYFANFNITSLICSFVPPLFTMLVATSVSTTSVVDDNDPISAAGGIIAKGYESSTLSNIPLNVI</sequence>
<keyword evidence="2" id="KW-1185">Reference proteome</keyword>
<reference evidence="1" key="2">
    <citation type="submission" date="2022-01" db="EMBL/GenBank/DDBJ databases">
        <authorList>
            <person name="Yamashiro T."/>
            <person name="Shiraishi A."/>
            <person name="Satake H."/>
            <person name="Nakayama K."/>
        </authorList>
    </citation>
    <scope>NUCLEOTIDE SEQUENCE</scope>
</reference>
<gene>
    <name evidence="1" type="ORF">Tco_1057722</name>
</gene>
<reference evidence="1" key="1">
    <citation type="journal article" date="2022" name="Int. J. Mol. Sci.">
        <title>Draft Genome of Tanacetum Coccineum: Genomic Comparison of Closely Related Tanacetum-Family Plants.</title>
        <authorList>
            <person name="Yamashiro T."/>
            <person name="Shiraishi A."/>
            <person name="Nakayama K."/>
            <person name="Satake H."/>
        </authorList>
    </citation>
    <scope>NUCLEOTIDE SEQUENCE</scope>
</reference>
<dbReference type="Proteomes" id="UP001151760">
    <property type="component" value="Unassembled WGS sequence"/>
</dbReference>
<accession>A0ABQ5H6X9</accession>
<dbReference type="EMBL" id="BQNB010019257">
    <property type="protein sequence ID" value="GJT83380.1"/>
    <property type="molecule type" value="Genomic_DNA"/>
</dbReference>